<keyword evidence="4" id="KW-0949">S-adenosyl-L-methionine</keyword>
<evidence type="ECO:0000313" key="7">
    <source>
        <dbReference type="Proteomes" id="UP000037600"/>
    </source>
</evidence>
<feature type="domain" description="S-adenosylmethionine-dependent methyltransferase" evidence="5">
    <location>
        <begin position="19"/>
        <end position="296"/>
    </location>
</feature>
<dbReference type="GO" id="GO:0032259">
    <property type="term" value="P:methylation"/>
    <property type="evidence" value="ECO:0007669"/>
    <property type="project" value="UniProtKB-KW"/>
</dbReference>
<organism evidence="6 7">
    <name type="scientific">Catenovulum maritimum</name>
    <dbReference type="NCBI Taxonomy" id="1513271"/>
    <lineage>
        <taxon>Bacteria</taxon>
        <taxon>Pseudomonadati</taxon>
        <taxon>Pseudomonadota</taxon>
        <taxon>Gammaproteobacteria</taxon>
        <taxon>Alteromonadales</taxon>
        <taxon>Alteromonadaceae</taxon>
        <taxon>Catenovulum</taxon>
    </lineage>
</organism>
<keyword evidence="2 6" id="KW-0489">Methyltransferase</keyword>
<keyword evidence="1" id="KW-0698">rRNA processing</keyword>
<evidence type="ECO:0000256" key="3">
    <source>
        <dbReference type="ARBA" id="ARBA00022679"/>
    </source>
</evidence>
<dbReference type="Pfam" id="PF10672">
    <property type="entry name" value="Methyltrans_SAM"/>
    <property type="match status" value="1"/>
</dbReference>
<dbReference type="PATRIC" id="fig|1513271.3.peg.2794"/>
<gene>
    <name evidence="6" type="ORF">XM47_13615</name>
</gene>
<name>A0A0J8JJG9_9ALTE</name>
<evidence type="ECO:0000256" key="4">
    <source>
        <dbReference type="ARBA" id="ARBA00022691"/>
    </source>
</evidence>
<dbReference type="Proteomes" id="UP000037600">
    <property type="component" value="Unassembled WGS sequence"/>
</dbReference>
<dbReference type="EMBL" id="LAZL01000023">
    <property type="protein sequence ID" value="KMT64571.1"/>
    <property type="molecule type" value="Genomic_DNA"/>
</dbReference>
<keyword evidence="3 6" id="KW-0808">Transferase</keyword>
<dbReference type="PANTHER" id="PTHR43042">
    <property type="entry name" value="SAM-DEPENDENT METHYLTRANSFERASE"/>
    <property type="match status" value="1"/>
</dbReference>
<dbReference type="CDD" id="cd02440">
    <property type="entry name" value="AdoMet_MTases"/>
    <property type="match status" value="1"/>
</dbReference>
<evidence type="ECO:0000259" key="5">
    <source>
        <dbReference type="Pfam" id="PF10672"/>
    </source>
</evidence>
<comment type="caution">
    <text evidence="6">The sequence shown here is derived from an EMBL/GenBank/DDBJ whole genome shotgun (WGS) entry which is preliminary data.</text>
</comment>
<protein>
    <submittedName>
        <fullName evidence="6">Methyltransferase</fullName>
    </submittedName>
</protein>
<reference evidence="6 7" key="1">
    <citation type="submission" date="2015-04" db="EMBL/GenBank/DDBJ databases">
        <title>Draft Genome Sequence of the Novel Agar-Digesting Marine Bacterium Q1.</title>
        <authorList>
            <person name="Li Y."/>
            <person name="Li D."/>
            <person name="Chen G."/>
            <person name="Du Z."/>
        </authorList>
    </citation>
    <scope>NUCLEOTIDE SEQUENCE [LARGE SCALE GENOMIC DNA]</scope>
    <source>
        <strain evidence="6 7">Q1</strain>
    </source>
</reference>
<accession>A0A0J8JJG9</accession>
<sequence length="306" mass="34679">MNPETLFTNLIIPQNDDCQRLFHGRGHRFAGFEHICIDWFKPVVLITLYKETATELVNQISEFIQANITACQSIQVQSRHLMQAPIEVVWGQEIDALEVTEAGLKYGLTLGRSQNHGIFLDIKYGRDWVRQNSQGKRVLNLFSYTCAFSIAAHAGGAKQILNLDMSRAALNRGRENHHLNQQDTSIVKFESVDLFKSFGRVRKHGPYDLLICDPPAFQKGSVKIERDYKKIIRRIPEFMADGALIMLCLNSPDLDEAFLTDTVTEYCPECQFVEQVSAPEVFTDAIAGKGLKVFIYKYSAVVLSEQ</sequence>
<proteinExistence type="predicted"/>
<evidence type="ECO:0000256" key="1">
    <source>
        <dbReference type="ARBA" id="ARBA00022552"/>
    </source>
</evidence>
<dbReference type="AlphaFoldDB" id="A0A0J8JJG9"/>
<dbReference type="GO" id="GO:0006364">
    <property type="term" value="P:rRNA processing"/>
    <property type="evidence" value="ECO:0007669"/>
    <property type="project" value="UniProtKB-KW"/>
</dbReference>
<evidence type="ECO:0000313" key="6">
    <source>
        <dbReference type="EMBL" id="KMT64571.1"/>
    </source>
</evidence>
<evidence type="ECO:0000256" key="2">
    <source>
        <dbReference type="ARBA" id="ARBA00022603"/>
    </source>
</evidence>
<dbReference type="Gene3D" id="3.40.50.150">
    <property type="entry name" value="Vaccinia Virus protein VP39"/>
    <property type="match status" value="1"/>
</dbReference>
<dbReference type="SUPFAM" id="SSF53335">
    <property type="entry name" value="S-adenosyl-L-methionine-dependent methyltransferases"/>
    <property type="match status" value="1"/>
</dbReference>
<dbReference type="GO" id="GO:0008168">
    <property type="term" value="F:methyltransferase activity"/>
    <property type="evidence" value="ECO:0007669"/>
    <property type="project" value="UniProtKB-KW"/>
</dbReference>
<dbReference type="PANTHER" id="PTHR43042:SF3">
    <property type="entry name" value="RIBOSOMAL RNA LARGE SUBUNIT METHYLTRANSFERASE YWBD-RELATED"/>
    <property type="match status" value="1"/>
</dbReference>
<keyword evidence="7" id="KW-1185">Reference proteome</keyword>
<dbReference type="InterPro" id="IPR029063">
    <property type="entry name" value="SAM-dependent_MTases_sf"/>
</dbReference>
<dbReference type="InterPro" id="IPR019614">
    <property type="entry name" value="SAM-dep_methyl-trfase"/>
</dbReference>
<dbReference type="STRING" id="1513271.XM47_13615"/>